<dbReference type="Gene3D" id="2.60.200.40">
    <property type="match status" value="1"/>
</dbReference>
<sequence>MSTASANPAHLALGSGDNASNFTLDADRLLIERAADKKWPRVQVPHRNVLWAALNGARFELSVLAKKKPKGPLSLVHVTGPVSDDADKAAAAAFADALMAAAYPDGLQRQRRLKVFVNPKSGPGKAASLFQKKIQPIFRAAHCDVDVTFTSRGKEAQEIAAALPLDRFDAVAVMSGDGLIHEVFNGFAAHAEPRKAFRIPVTPLPTGSGNALAVNLLGQDEAKDISAAALNAIKGRPMKIDLCSFTQGEKRYISFMSQSMGLIADVDLGTDPLRFMGAQRFILGFIYEVIRHKSCPYKVSIKVAQSDKRKMVQDMHADRARAQAAFPAPAAPSEDQDQQQREGEEEASGLPPLRYKDADTSADGWLTFEGPLMSLFAGKGPFVSPDLMQFPVSLPADGLIDVTLQARTNRLAMLKVLDGAERGNHFWLDSQKYYKAHAYRVEPHVKKGWLSIDGEPYPLQPFAVEVHRELGTVLSMYGCFQLEFDLPPEKEGRS</sequence>
<dbReference type="EMBL" id="KZ084131">
    <property type="protein sequence ID" value="OSC99075.1"/>
    <property type="molecule type" value="Genomic_DNA"/>
</dbReference>
<feature type="compositionally biased region" description="Low complexity" evidence="1">
    <location>
        <begin position="322"/>
        <end position="332"/>
    </location>
</feature>
<feature type="region of interest" description="Disordered" evidence="1">
    <location>
        <begin position="313"/>
        <end position="355"/>
    </location>
</feature>
<dbReference type="GO" id="GO:0016020">
    <property type="term" value="C:membrane"/>
    <property type="evidence" value="ECO:0007669"/>
    <property type="project" value="TreeGrafter"/>
</dbReference>
<evidence type="ECO:0000313" key="4">
    <source>
        <dbReference type="Proteomes" id="UP000193067"/>
    </source>
</evidence>
<dbReference type="InterPro" id="IPR017438">
    <property type="entry name" value="ATP-NAD_kinase_N"/>
</dbReference>
<dbReference type="SMART" id="SM00046">
    <property type="entry name" value="DAGKc"/>
    <property type="match status" value="1"/>
</dbReference>
<dbReference type="Pfam" id="PF00781">
    <property type="entry name" value="DAGK_cat"/>
    <property type="match status" value="1"/>
</dbReference>
<evidence type="ECO:0000313" key="3">
    <source>
        <dbReference type="EMBL" id="OSC99075.1"/>
    </source>
</evidence>
<dbReference type="InterPro" id="IPR016064">
    <property type="entry name" value="NAD/diacylglycerol_kinase_sf"/>
</dbReference>
<dbReference type="OrthoDB" id="3853857at2759"/>
<keyword evidence="4" id="KW-1185">Reference proteome</keyword>
<dbReference type="GO" id="GO:0001727">
    <property type="term" value="F:lipid kinase activity"/>
    <property type="evidence" value="ECO:0007669"/>
    <property type="project" value="TreeGrafter"/>
</dbReference>
<dbReference type="InterPro" id="IPR050187">
    <property type="entry name" value="Lipid_Phosphate_FormReg"/>
</dbReference>
<dbReference type="Gene3D" id="3.40.50.10330">
    <property type="entry name" value="Probable inorganic polyphosphate/atp-NAD kinase, domain 1"/>
    <property type="match status" value="1"/>
</dbReference>
<dbReference type="PANTHER" id="PTHR12358">
    <property type="entry name" value="SPHINGOSINE KINASE"/>
    <property type="match status" value="1"/>
</dbReference>
<dbReference type="PANTHER" id="PTHR12358:SF31">
    <property type="entry name" value="ACYLGLYCEROL KINASE, MITOCHONDRIAL"/>
    <property type="match status" value="1"/>
</dbReference>
<evidence type="ECO:0000259" key="2">
    <source>
        <dbReference type="PROSITE" id="PS50146"/>
    </source>
</evidence>
<accession>A0A1Y2ID71</accession>
<dbReference type="AlphaFoldDB" id="A0A1Y2ID71"/>
<dbReference type="Proteomes" id="UP000193067">
    <property type="component" value="Unassembled WGS sequence"/>
</dbReference>
<gene>
    <name evidence="3" type="ORF">PYCCODRAFT_1438681</name>
</gene>
<proteinExistence type="predicted"/>
<dbReference type="GO" id="GO:0016773">
    <property type="term" value="F:phosphotransferase activity, alcohol group as acceptor"/>
    <property type="evidence" value="ECO:0007669"/>
    <property type="project" value="UniProtKB-ARBA"/>
</dbReference>
<name>A0A1Y2ID71_TRAC3</name>
<organism evidence="3 4">
    <name type="scientific">Trametes coccinea (strain BRFM310)</name>
    <name type="common">Pycnoporus coccineus</name>
    <dbReference type="NCBI Taxonomy" id="1353009"/>
    <lineage>
        <taxon>Eukaryota</taxon>
        <taxon>Fungi</taxon>
        <taxon>Dikarya</taxon>
        <taxon>Basidiomycota</taxon>
        <taxon>Agaricomycotina</taxon>
        <taxon>Agaricomycetes</taxon>
        <taxon>Polyporales</taxon>
        <taxon>Polyporaceae</taxon>
        <taxon>Trametes</taxon>
    </lineage>
</organism>
<dbReference type="GO" id="GO:0046512">
    <property type="term" value="P:sphingosine biosynthetic process"/>
    <property type="evidence" value="ECO:0007669"/>
    <property type="project" value="TreeGrafter"/>
</dbReference>
<dbReference type="STRING" id="1353009.A0A1Y2ID71"/>
<dbReference type="SUPFAM" id="SSF111331">
    <property type="entry name" value="NAD kinase/diacylglycerol kinase-like"/>
    <property type="match status" value="1"/>
</dbReference>
<evidence type="ECO:0000256" key="1">
    <source>
        <dbReference type="SAM" id="MobiDB-lite"/>
    </source>
</evidence>
<protein>
    <recommendedName>
        <fullName evidence="2">DAGKc domain-containing protein</fullName>
    </recommendedName>
</protein>
<dbReference type="GO" id="GO:0005737">
    <property type="term" value="C:cytoplasm"/>
    <property type="evidence" value="ECO:0007669"/>
    <property type="project" value="TreeGrafter"/>
</dbReference>
<dbReference type="InterPro" id="IPR001206">
    <property type="entry name" value="Diacylglycerol_kinase_cat_dom"/>
</dbReference>
<dbReference type="PROSITE" id="PS50146">
    <property type="entry name" value="DAGK"/>
    <property type="match status" value="1"/>
</dbReference>
<reference evidence="3 4" key="1">
    <citation type="journal article" date="2015" name="Biotechnol. Biofuels">
        <title>Enhanced degradation of softwood versus hardwood by the white-rot fungus Pycnoporus coccineus.</title>
        <authorList>
            <person name="Couturier M."/>
            <person name="Navarro D."/>
            <person name="Chevret D."/>
            <person name="Henrissat B."/>
            <person name="Piumi F."/>
            <person name="Ruiz-Duenas F.J."/>
            <person name="Martinez A.T."/>
            <person name="Grigoriev I.V."/>
            <person name="Riley R."/>
            <person name="Lipzen A."/>
            <person name="Berrin J.G."/>
            <person name="Master E.R."/>
            <person name="Rosso M.N."/>
        </authorList>
    </citation>
    <scope>NUCLEOTIDE SEQUENCE [LARGE SCALE GENOMIC DNA]</scope>
    <source>
        <strain evidence="3 4">BRFM310</strain>
    </source>
</reference>
<feature type="domain" description="DAGKc" evidence="2">
    <location>
        <begin position="108"/>
        <end position="249"/>
    </location>
</feature>